<feature type="non-terminal residue" evidence="1">
    <location>
        <position position="57"/>
    </location>
</feature>
<dbReference type="Proteomes" id="UP001479290">
    <property type="component" value="Unassembled WGS sequence"/>
</dbReference>
<evidence type="ECO:0000313" key="1">
    <source>
        <dbReference type="EMBL" id="KAK9971754.1"/>
    </source>
</evidence>
<evidence type="ECO:0000313" key="2">
    <source>
        <dbReference type="Proteomes" id="UP001479290"/>
    </source>
</evidence>
<gene>
    <name evidence="1" type="ORF">ABG768_025105</name>
</gene>
<organism evidence="1 2">
    <name type="scientific">Culter alburnus</name>
    <name type="common">Topmouth culter</name>
    <dbReference type="NCBI Taxonomy" id="194366"/>
    <lineage>
        <taxon>Eukaryota</taxon>
        <taxon>Metazoa</taxon>
        <taxon>Chordata</taxon>
        <taxon>Craniata</taxon>
        <taxon>Vertebrata</taxon>
        <taxon>Euteleostomi</taxon>
        <taxon>Actinopterygii</taxon>
        <taxon>Neopterygii</taxon>
        <taxon>Teleostei</taxon>
        <taxon>Ostariophysi</taxon>
        <taxon>Cypriniformes</taxon>
        <taxon>Xenocyprididae</taxon>
        <taxon>Xenocypridinae</taxon>
        <taxon>Culter</taxon>
    </lineage>
</organism>
<reference evidence="1 2" key="1">
    <citation type="submission" date="2024-05" db="EMBL/GenBank/DDBJ databases">
        <title>A high-quality chromosomal-level genome assembly of Topmouth culter (Culter alburnus).</title>
        <authorList>
            <person name="Zhao H."/>
        </authorList>
    </citation>
    <scope>NUCLEOTIDE SEQUENCE [LARGE SCALE GENOMIC DNA]</scope>
    <source>
        <strain evidence="1">CATC2023</strain>
        <tissue evidence="1">Muscle</tissue>
    </source>
</reference>
<dbReference type="AlphaFoldDB" id="A0AAW2ADQ1"/>
<sequence length="57" mass="6233">VEPGQGVLVTYYDSYSVPFLSRAHFSPPSSIKRLRGSLAPRSSCPLASTAQFFEVMP</sequence>
<proteinExistence type="predicted"/>
<keyword evidence="2" id="KW-1185">Reference proteome</keyword>
<feature type="non-terminal residue" evidence="1">
    <location>
        <position position="1"/>
    </location>
</feature>
<dbReference type="EMBL" id="JAWDJR010000007">
    <property type="protein sequence ID" value="KAK9971754.1"/>
    <property type="molecule type" value="Genomic_DNA"/>
</dbReference>
<protein>
    <submittedName>
        <fullName evidence="1">Uncharacterized protein</fullName>
    </submittedName>
</protein>
<accession>A0AAW2ADQ1</accession>
<comment type="caution">
    <text evidence="1">The sequence shown here is derived from an EMBL/GenBank/DDBJ whole genome shotgun (WGS) entry which is preliminary data.</text>
</comment>
<name>A0AAW2ADQ1_CULAL</name>